<accession>A0ABN8M4D1</accession>
<evidence type="ECO:0000313" key="2">
    <source>
        <dbReference type="EMBL" id="CAH3024483.1"/>
    </source>
</evidence>
<dbReference type="SMART" id="SM00054">
    <property type="entry name" value="EFh"/>
    <property type="match status" value="2"/>
</dbReference>
<reference evidence="2 4" key="1">
    <citation type="submission" date="2022-05" db="EMBL/GenBank/DDBJ databases">
        <authorList>
            <consortium name="Genoscope - CEA"/>
            <person name="William W."/>
        </authorList>
    </citation>
    <scope>NUCLEOTIDE SEQUENCE [LARGE SCALE GENOMIC DNA]</scope>
</reference>
<feature type="non-terminal residue" evidence="2">
    <location>
        <position position="1"/>
    </location>
</feature>
<name>A0ABN8M4D1_9CNID</name>
<organism evidence="2 4">
    <name type="scientific">Porites evermanni</name>
    <dbReference type="NCBI Taxonomy" id="104178"/>
    <lineage>
        <taxon>Eukaryota</taxon>
        <taxon>Metazoa</taxon>
        <taxon>Cnidaria</taxon>
        <taxon>Anthozoa</taxon>
        <taxon>Hexacorallia</taxon>
        <taxon>Scleractinia</taxon>
        <taxon>Fungiina</taxon>
        <taxon>Poritidae</taxon>
        <taxon>Porites</taxon>
    </lineage>
</organism>
<evidence type="ECO:0000313" key="4">
    <source>
        <dbReference type="Proteomes" id="UP001159427"/>
    </source>
</evidence>
<dbReference type="Pfam" id="PF13499">
    <property type="entry name" value="EF-hand_7"/>
    <property type="match status" value="1"/>
</dbReference>
<evidence type="ECO:0000313" key="3">
    <source>
        <dbReference type="EMBL" id="CAH3152899.1"/>
    </source>
</evidence>
<comment type="caution">
    <text evidence="2">The sequence shown here is derived from an EMBL/GenBank/DDBJ whole genome shotgun (WGS) entry which is preliminary data.</text>
</comment>
<dbReference type="InterPro" id="IPR050230">
    <property type="entry name" value="CALM/Myosin/TropC-like"/>
</dbReference>
<protein>
    <recommendedName>
        <fullName evidence="1">EF-hand domain-containing protein</fullName>
    </recommendedName>
</protein>
<dbReference type="PROSITE" id="PS50222">
    <property type="entry name" value="EF_HAND_2"/>
    <property type="match status" value="2"/>
</dbReference>
<feature type="domain" description="EF-hand" evidence="1">
    <location>
        <begin position="111"/>
        <end position="146"/>
    </location>
</feature>
<dbReference type="InterPro" id="IPR011992">
    <property type="entry name" value="EF-hand-dom_pair"/>
</dbReference>
<dbReference type="PANTHER" id="PTHR23048:SF49">
    <property type="entry name" value="FI08416P-RELATED"/>
    <property type="match status" value="1"/>
</dbReference>
<feature type="domain" description="EF-hand" evidence="1">
    <location>
        <begin position="39"/>
        <end position="74"/>
    </location>
</feature>
<dbReference type="InterPro" id="IPR002048">
    <property type="entry name" value="EF_hand_dom"/>
</dbReference>
<sequence>AFHSSGITQLQLHVDNTNTRRILFHITSPIAKMSEPTQDEMDEYRDAFALFDEQGDGKIDCNQIGKLLRSLNLNPEDEDIRKIEKDVGNRRVSFEEFLSIFMKEKKNSREVSVQEFIDTLNVFDKDGAGKVSSGELRHVLTALGKYVPYLFD</sequence>
<evidence type="ECO:0000259" key="1">
    <source>
        <dbReference type="PROSITE" id="PS50222"/>
    </source>
</evidence>
<dbReference type="Gene3D" id="1.10.238.10">
    <property type="entry name" value="EF-hand"/>
    <property type="match status" value="2"/>
</dbReference>
<proteinExistence type="predicted"/>
<dbReference type="SUPFAM" id="SSF47473">
    <property type="entry name" value="EF-hand"/>
    <property type="match status" value="1"/>
</dbReference>
<keyword evidence="4" id="KW-1185">Reference proteome</keyword>
<dbReference type="PANTHER" id="PTHR23048">
    <property type="entry name" value="MYOSIN LIGHT CHAIN 1, 3"/>
    <property type="match status" value="1"/>
</dbReference>
<gene>
    <name evidence="3" type="ORF">PEVE_00000926</name>
    <name evidence="2" type="ORF">PEVE_00023054</name>
</gene>
<dbReference type="CDD" id="cd00051">
    <property type="entry name" value="EFh"/>
    <property type="match status" value="1"/>
</dbReference>
<dbReference type="Proteomes" id="UP001159427">
    <property type="component" value="Unassembled WGS sequence"/>
</dbReference>
<dbReference type="EMBL" id="CALNXI010001044">
    <property type="protein sequence ID" value="CAH3152899.1"/>
    <property type="molecule type" value="Genomic_DNA"/>
</dbReference>
<dbReference type="EMBL" id="CALNXI010000306">
    <property type="protein sequence ID" value="CAH3024483.1"/>
    <property type="molecule type" value="Genomic_DNA"/>
</dbReference>